<name>A0ABT1ZKL1_9BURK</name>
<dbReference type="EMBL" id="JANUGW010000002">
    <property type="protein sequence ID" value="MCS0580464.1"/>
    <property type="molecule type" value="Genomic_DNA"/>
</dbReference>
<proteinExistence type="predicted"/>
<gene>
    <name evidence="1" type="ORF">NX784_02570</name>
</gene>
<dbReference type="Proteomes" id="UP001204151">
    <property type="component" value="Unassembled WGS sequence"/>
</dbReference>
<comment type="caution">
    <text evidence="1">The sequence shown here is derived from an EMBL/GenBank/DDBJ whole genome shotgun (WGS) entry which is preliminary data.</text>
</comment>
<dbReference type="RefSeq" id="WP_258815134.1">
    <property type="nucleotide sequence ID" value="NZ_JANUGW010000002.1"/>
</dbReference>
<protein>
    <submittedName>
        <fullName evidence="1">Uncharacterized protein</fullName>
    </submittedName>
</protein>
<reference evidence="1 2" key="1">
    <citation type="submission" date="2022-08" db="EMBL/GenBank/DDBJ databases">
        <title>Reclassification of Massilia species as members of the genera Telluria, Duganella, Pseudoduganella, Mokoshia gen. nov. and Zemynaea gen. nov. using orthogonal and non-orthogonal genome-based approaches.</title>
        <authorList>
            <person name="Bowman J.P."/>
        </authorList>
    </citation>
    <scope>NUCLEOTIDE SEQUENCE [LARGE SCALE GENOMIC DNA]</scope>
    <source>
        <strain evidence="1 2">JCM 31316</strain>
    </source>
</reference>
<organism evidence="1 2">
    <name type="scientific">Massilia pinisoli</name>
    <dbReference type="NCBI Taxonomy" id="1772194"/>
    <lineage>
        <taxon>Bacteria</taxon>
        <taxon>Pseudomonadati</taxon>
        <taxon>Pseudomonadota</taxon>
        <taxon>Betaproteobacteria</taxon>
        <taxon>Burkholderiales</taxon>
        <taxon>Oxalobacteraceae</taxon>
        <taxon>Telluria group</taxon>
        <taxon>Massilia</taxon>
    </lineage>
</organism>
<evidence type="ECO:0000313" key="2">
    <source>
        <dbReference type="Proteomes" id="UP001204151"/>
    </source>
</evidence>
<evidence type="ECO:0000313" key="1">
    <source>
        <dbReference type="EMBL" id="MCS0580464.1"/>
    </source>
</evidence>
<sequence length="105" mass="11235">MNGIIDVKFAVYGALQDNNTNSMQAIDVTRQLQQQIDAHGGIVAINNTTMGSDPAYGVQKQFGAIVSVNGQDTPFACQEGQTVVFYGPERPLAAELLARGQNTPH</sequence>
<accession>A0ABT1ZKL1</accession>
<keyword evidence="2" id="KW-1185">Reference proteome</keyword>